<reference evidence="2 3" key="1">
    <citation type="journal article" date="2024" name="BMC Genomics">
        <title>De novo assembly and annotation of Popillia japonica's genome with initial clues to its potential as an invasive pest.</title>
        <authorList>
            <person name="Cucini C."/>
            <person name="Boschi S."/>
            <person name="Funari R."/>
            <person name="Cardaioli E."/>
            <person name="Iannotti N."/>
            <person name="Marturano G."/>
            <person name="Paoli F."/>
            <person name="Bruttini M."/>
            <person name="Carapelli A."/>
            <person name="Frati F."/>
            <person name="Nardi F."/>
        </authorList>
    </citation>
    <scope>NUCLEOTIDE SEQUENCE [LARGE SCALE GENOMIC DNA]</scope>
    <source>
        <strain evidence="2">DMR45628</strain>
    </source>
</reference>
<gene>
    <name evidence="2" type="ORF">QE152_g22121</name>
</gene>
<keyword evidence="3" id="KW-1185">Reference proteome</keyword>
<feature type="region of interest" description="Disordered" evidence="1">
    <location>
        <begin position="1"/>
        <end position="24"/>
    </location>
</feature>
<organism evidence="2 3">
    <name type="scientific">Popillia japonica</name>
    <name type="common">Japanese beetle</name>
    <dbReference type="NCBI Taxonomy" id="7064"/>
    <lineage>
        <taxon>Eukaryota</taxon>
        <taxon>Metazoa</taxon>
        <taxon>Ecdysozoa</taxon>
        <taxon>Arthropoda</taxon>
        <taxon>Hexapoda</taxon>
        <taxon>Insecta</taxon>
        <taxon>Pterygota</taxon>
        <taxon>Neoptera</taxon>
        <taxon>Endopterygota</taxon>
        <taxon>Coleoptera</taxon>
        <taxon>Polyphaga</taxon>
        <taxon>Scarabaeiformia</taxon>
        <taxon>Scarabaeidae</taxon>
        <taxon>Rutelinae</taxon>
        <taxon>Popillia</taxon>
    </lineage>
</organism>
<proteinExistence type="predicted"/>
<accession>A0AAW1KLZ5</accession>
<evidence type="ECO:0000256" key="1">
    <source>
        <dbReference type="SAM" id="MobiDB-lite"/>
    </source>
</evidence>
<evidence type="ECO:0000313" key="2">
    <source>
        <dbReference type="EMBL" id="KAK9720299.1"/>
    </source>
</evidence>
<dbReference type="EMBL" id="JASPKY010000211">
    <property type="protein sequence ID" value="KAK9720299.1"/>
    <property type="molecule type" value="Genomic_DNA"/>
</dbReference>
<name>A0AAW1KLZ5_POPJA</name>
<comment type="caution">
    <text evidence="2">The sequence shown here is derived from an EMBL/GenBank/DDBJ whole genome shotgun (WGS) entry which is preliminary data.</text>
</comment>
<dbReference type="Proteomes" id="UP001458880">
    <property type="component" value="Unassembled WGS sequence"/>
</dbReference>
<evidence type="ECO:0000313" key="3">
    <source>
        <dbReference type="Proteomes" id="UP001458880"/>
    </source>
</evidence>
<sequence>MRIEGFGSRTGGQNGGNRNAKNRNGCVNCRKTMSAASWNNPDYCRRQPITVTRTRRTSKSHNTLPRRRQIDLTLIKIKTKYVFR</sequence>
<dbReference type="AlphaFoldDB" id="A0AAW1KLZ5"/>
<protein>
    <submittedName>
        <fullName evidence="2">Uncharacterized protein</fullName>
    </submittedName>
</protein>